<evidence type="ECO:0000259" key="3">
    <source>
        <dbReference type="Pfam" id="PF06414"/>
    </source>
</evidence>
<accession>B8FCB5</accession>
<dbReference type="InterPro" id="IPR010488">
    <property type="entry name" value="Zeta_toxin_domain"/>
</dbReference>
<gene>
    <name evidence="4" type="ordered locus">Dalk_3847</name>
</gene>
<dbReference type="KEGG" id="dal:Dalk_3847"/>
<dbReference type="Proteomes" id="UP000000739">
    <property type="component" value="Chromosome"/>
</dbReference>
<sequence length="191" mass="21156">MAAAKQLWILTGGNGAGKSTFYHHYLAKRGLAFVNADLIAKTIDPDTPEKLSYEAATIADDIRADLIAQGVSFCFETVFSHPSKIDFIAMAKARGYMVILVYIHLFDPSLNEARVHQRVLEGGHDVPADKIRARIPRTLENVKAALPLVDEAWILDNSSASNRFRQVFTMKSGRCEIKTDSLTGWASYLLS</sequence>
<dbReference type="GO" id="GO:0016301">
    <property type="term" value="F:kinase activity"/>
    <property type="evidence" value="ECO:0007669"/>
    <property type="project" value="InterPro"/>
</dbReference>
<dbReference type="RefSeq" id="WP_015948584.1">
    <property type="nucleotide sequence ID" value="NC_011768.1"/>
</dbReference>
<proteinExistence type="predicted"/>
<keyword evidence="2" id="KW-0067">ATP-binding</keyword>
<organism evidence="4 5">
    <name type="scientific">Desulfatibacillum aliphaticivorans</name>
    <dbReference type="NCBI Taxonomy" id="218208"/>
    <lineage>
        <taxon>Bacteria</taxon>
        <taxon>Pseudomonadati</taxon>
        <taxon>Thermodesulfobacteriota</taxon>
        <taxon>Desulfobacteria</taxon>
        <taxon>Desulfobacterales</taxon>
        <taxon>Desulfatibacillaceae</taxon>
        <taxon>Desulfatibacillum</taxon>
    </lineage>
</organism>
<feature type="domain" description="Zeta toxin" evidence="3">
    <location>
        <begin position="5"/>
        <end position="144"/>
    </location>
</feature>
<dbReference type="EMBL" id="CP001322">
    <property type="protein sequence ID" value="ACL05533.1"/>
    <property type="molecule type" value="Genomic_DNA"/>
</dbReference>
<keyword evidence="5" id="KW-1185">Reference proteome</keyword>
<dbReference type="SUPFAM" id="SSF52540">
    <property type="entry name" value="P-loop containing nucleoside triphosphate hydrolases"/>
    <property type="match status" value="1"/>
</dbReference>
<dbReference type="InterPro" id="IPR027417">
    <property type="entry name" value="P-loop_NTPase"/>
</dbReference>
<dbReference type="Gene3D" id="3.40.50.300">
    <property type="entry name" value="P-loop containing nucleotide triphosphate hydrolases"/>
    <property type="match status" value="1"/>
</dbReference>
<evidence type="ECO:0000313" key="4">
    <source>
        <dbReference type="EMBL" id="ACL05533.1"/>
    </source>
</evidence>
<dbReference type="eggNOG" id="COG4185">
    <property type="taxonomic scope" value="Bacteria"/>
</dbReference>
<reference evidence="4 5" key="1">
    <citation type="journal article" date="2012" name="Environ. Microbiol.">
        <title>The genome sequence of Desulfatibacillum alkenivorans AK-01: a blueprint for anaerobic alkane oxidation.</title>
        <authorList>
            <person name="Callaghan A.V."/>
            <person name="Morris B.E."/>
            <person name="Pereira I.A."/>
            <person name="McInerney M.J."/>
            <person name="Austin R.N."/>
            <person name="Groves J.T."/>
            <person name="Kukor J.J."/>
            <person name="Suflita J.M."/>
            <person name="Young L.Y."/>
            <person name="Zylstra G.J."/>
            <person name="Wawrik B."/>
        </authorList>
    </citation>
    <scope>NUCLEOTIDE SEQUENCE [LARGE SCALE GENOMIC DNA]</scope>
    <source>
        <strain evidence="4 5">AK-01</strain>
    </source>
</reference>
<dbReference type="GO" id="GO:0005524">
    <property type="term" value="F:ATP binding"/>
    <property type="evidence" value="ECO:0007669"/>
    <property type="project" value="UniProtKB-KW"/>
</dbReference>
<evidence type="ECO:0000256" key="1">
    <source>
        <dbReference type="ARBA" id="ARBA00022741"/>
    </source>
</evidence>
<dbReference type="PANTHER" id="PTHR39206">
    <property type="entry name" value="SLL8004 PROTEIN"/>
    <property type="match status" value="1"/>
</dbReference>
<evidence type="ECO:0000313" key="5">
    <source>
        <dbReference type="Proteomes" id="UP000000739"/>
    </source>
</evidence>
<dbReference type="PANTHER" id="PTHR39206:SF1">
    <property type="entry name" value="SLL8004 PROTEIN"/>
    <property type="match status" value="1"/>
</dbReference>
<dbReference type="HOGENOM" id="CLU_094497_1_0_7"/>
<name>B8FCB5_DESAL</name>
<protein>
    <recommendedName>
        <fullName evidence="3">Zeta toxin domain-containing protein</fullName>
    </recommendedName>
</protein>
<dbReference type="AlphaFoldDB" id="B8FCB5"/>
<dbReference type="Pfam" id="PF06414">
    <property type="entry name" value="Zeta_toxin"/>
    <property type="match status" value="1"/>
</dbReference>
<evidence type="ECO:0000256" key="2">
    <source>
        <dbReference type="ARBA" id="ARBA00022840"/>
    </source>
</evidence>
<keyword evidence="1" id="KW-0547">Nucleotide-binding</keyword>